<feature type="domain" description="Peptidase M50" evidence="6">
    <location>
        <begin position="55"/>
        <end position="146"/>
    </location>
</feature>
<sequence length="209" mass="23374">MSKLDELEWRFRNINEIEAFLLAIFSISTFGIGKLIYSIIKGCPLYYSLLAVLFTLIAATIAVVPHEFAHRQVARKYGCFSRFTLSFSGFLATSIINLFGLAIVFFSGYTLISCNFFRTNKKLDGITATAGPATNLVISAIFYILASLFLPSLAGILFFYIAMFNSAVAFFNLLPFWVLDGMKIMRWNVKIWAAMIAASLVLMYLTGVL</sequence>
<dbReference type="KEGG" id="aho:Ahos_0967"/>
<feature type="transmembrane region" description="Helical" evidence="5">
    <location>
        <begin position="132"/>
        <end position="150"/>
    </location>
</feature>
<dbReference type="GeneID" id="10600439"/>
<evidence type="ECO:0000256" key="4">
    <source>
        <dbReference type="ARBA" id="ARBA00023136"/>
    </source>
</evidence>
<dbReference type="eggNOG" id="arCOG00614">
    <property type="taxonomic scope" value="Archaea"/>
</dbReference>
<protein>
    <submittedName>
        <fullName evidence="7">Peptidase M50</fullName>
    </submittedName>
</protein>
<keyword evidence="8" id="KW-1185">Reference proteome</keyword>
<proteinExistence type="predicted"/>
<feature type="transmembrane region" description="Helical" evidence="5">
    <location>
        <begin position="157"/>
        <end position="179"/>
    </location>
</feature>
<keyword evidence="3 5" id="KW-1133">Transmembrane helix</keyword>
<dbReference type="OrthoDB" id="86131at2157"/>
<dbReference type="EMBL" id="CP002535">
    <property type="protein sequence ID" value="AEE93853.1"/>
    <property type="molecule type" value="Genomic_DNA"/>
</dbReference>
<evidence type="ECO:0000256" key="5">
    <source>
        <dbReference type="SAM" id="Phobius"/>
    </source>
</evidence>
<feature type="transmembrane region" description="Helical" evidence="5">
    <location>
        <begin position="46"/>
        <end position="64"/>
    </location>
</feature>
<feature type="transmembrane region" description="Helical" evidence="5">
    <location>
        <begin position="191"/>
        <end position="208"/>
    </location>
</feature>
<dbReference type="Pfam" id="PF02163">
    <property type="entry name" value="Peptidase_M50"/>
    <property type="match status" value="1"/>
</dbReference>
<feature type="transmembrane region" description="Helical" evidence="5">
    <location>
        <begin position="20"/>
        <end position="40"/>
    </location>
</feature>
<feature type="transmembrane region" description="Helical" evidence="5">
    <location>
        <begin position="85"/>
        <end position="112"/>
    </location>
</feature>
<reference evidence="7 8" key="1">
    <citation type="journal article" date="2011" name="Extremophiles">
        <title>Genomic analysis of Acidianus hospitalis W1 a host for studying crenarchaeal virus and plasmid life cycles.</title>
        <authorList>
            <person name="You X.Y."/>
            <person name="Liu C."/>
            <person name="Wang S.Y."/>
            <person name="Jiang C.Y."/>
            <person name="Shah S.A."/>
            <person name="Prangishvili D."/>
            <person name="She Q."/>
            <person name="Liu S.J."/>
            <person name="Garrett R.A."/>
        </authorList>
    </citation>
    <scope>NUCLEOTIDE SEQUENCE [LARGE SCALE GENOMIC DNA]</scope>
    <source>
        <strain evidence="7 8">W1</strain>
    </source>
</reference>
<dbReference type="HOGENOM" id="CLU_099718_0_0_2"/>
<evidence type="ECO:0000259" key="6">
    <source>
        <dbReference type="Pfam" id="PF02163"/>
    </source>
</evidence>
<dbReference type="InterPro" id="IPR052348">
    <property type="entry name" value="Metallopeptidase_M50B"/>
</dbReference>
<evidence type="ECO:0000256" key="1">
    <source>
        <dbReference type="ARBA" id="ARBA00004141"/>
    </source>
</evidence>
<dbReference type="Proteomes" id="UP000008458">
    <property type="component" value="Chromosome"/>
</dbReference>
<comment type="subcellular location">
    <subcellularLocation>
        <location evidence="1">Membrane</location>
        <topology evidence="1">Multi-pass membrane protein</topology>
    </subcellularLocation>
</comment>
<evidence type="ECO:0000256" key="2">
    <source>
        <dbReference type="ARBA" id="ARBA00022692"/>
    </source>
</evidence>
<dbReference type="PANTHER" id="PTHR35864">
    <property type="entry name" value="ZINC METALLOPROTEASE MJ0611-RELATED"/>
    <property type="match status" value="1"/>
</dbReference>
<name>F4B960_ACIHW</name>
<keyword evidence="2 5" id="KW-0812">Transmembrane</keyword>
<keyword evidence="4 5" id="KW-0472">Membrane</keyword>
<dbReference type="RefSeq" id="WP_013775769.1">
    <property type="nucleotide sequence ID" value="NC_015518.1"/>
</dbReference>
<accession>F4B960</accession>
<evidence type="ECO:0000313" key="7">
    <source>
        <dbReference type="EMBL" id="AEE93853.1"/>
    </source>
</evidence>
<dbReference type="GO" id="GO:0016020">
    <property type="term" value="C:membrane"/>
    <property type="evidence" value="ECO:0007669"/>
    <property type="project" value="UniProtKB-SubCell"/>
</dbReference>
<organism evidence="7 8">
    <name type="scientific">Acidianus hospitalis (strain W1)</name>
    <dbReference type="NCBI Taxonomy" id="933801"/>
    <lineage>
        <taxon>Archaea</taxon>
        <taxon>Thermoproteota</taxon>
        <taxon>Thermoprotei</taxon>
        <taxon>Sulfolobales</taxon>
        <taxon>Sulfolobaceae</taxon>
        <taxon>Acidianus</taxon>
    </lineage>
</organism>
<evidence type="ECO:0000313" key="8">
    <source>
        <dbReference type="Proteomes" id="UP000008458"/>
    </source>
</evidence>
<dbReference type="PANTHER" id="PTHR35864:SF1">
    <property type="entry name" value="ZINC METALLOPROTEASE YWHC-RELATED"/>
    <property type="match status" value="1"/>
</dbReference>
<reference key="2">
    <citation type="journal article" date="2011" name="Extremophiles">
        <title>Genomic analyses of Acidianus hospitalis W1 a host for studying crenarchaeal virus and plasmid life cycles.</title>
        <authorList>
            <person name="You X.Y."/>
            <person name="Liu C."/>
            <person name="Wang S.Y."/>
            <person name="Jiang C.Y."/>
            <person name="Shah S.A."/>
            <person name="Prangishvili D."/>
            <person name="Liu S.J."/>
            <person name="Garrett R.A."/>
        </authorList>
    </citation>
    <scope>NUCLEOTIDE SEQUENCE</scope>
    <source>
        <strain>W1</strain>
    </source>
</reference>
<dbReference type="AlphaFoldDB" id="F4B960"/>
<dbReference type="STRING" id="933801.Ahos_0967"/>
<evidence type="ECO:0000256" key="3">
    <source>
        <dbReference type="ARBA" id="ARBA00022989"/>
    </source>
</evidence>
<gene>
    <name evidence="7" type="ordered locus">Ahos_0967</name>
</gene>
<dbReference type="InterPro" id="IPR008915">
    <property type="entry name" value="Peptidase_M50"/>
</dbReference>
<dbReference type="GO" id="GO:0006508">
    <property type="term" value="P:proteolysis"/>
    <property type="evidence" value="ECO:0007669"/>
    <property type="project" value="InterPro"/>
</dbReference>